<organism evidence="1 2">
    <name type="scientific">Prunus dulcis</name>
    <name type="common">Almond</name>
    <name type="synonym">Amygdalus dulcis</name>
    <dbReference type="NCBI Taxonomy" id="3755"/>
    <lineage>
        <taxon>Eukaryota</taxon>
        <taxon>Viridiplantae</taxon>
        <taxon>Streptophyta</taxon>
        <taxon>Embryophyta</taxon>
        <taxon>Tracheophyta</taxon>
        <taxon>Spermatophyta</taxon>
        <taxon>Magnoliopsida</taxon>
        <taxon>eudicotyledons</taxon>
        <taxon>Gunneridae</taxon>
        <taxon>Pentapetalae</taxon>
        <taxon>rosids</taxon>
        <taxon>fabids</taxon>
        <taxon>Rosales</taxon>
        <taxon>Rosaceae</taxon>
        <taxon>Amygdaloideae</taxon>
        <taxon>Amygdaleae</taxon>
        <taxon>Prunus</taxon>
    </lineage>
</organism>
<proteinExistence type="predicted"/>
<comment type="caution">
    <text evidence="1">The sequence shown here is derived from an EMBL/GenBank/DDBJ whole genome shotgun (WGS) entry which is preliminary data.</text>
</comment>
<dbReference type="AlphaFoldDB" id="A0AAD4YLB3"/>
<sequence>MTAVSIHHSQRYWLPGHEPLPDVVGRNRARPLTEYFNIGIFSTLDIEAYGSLFVSHQTSDDSPSNALGSLSNGDSLSDIYKTQKRKLRAMQKTSLPIPTSLPMATRLPDETYLPKVQSSSCQKSPWLPLALAENRLNKALASLTNAK</sequence>
<accession>A0AAD4YLB3</accession>
<dbReference type="EMBL" id="JAJFAZ020000008">
    <property type="protein sequence ID" value="KAI5313356.1"/>
    <property type="molecule type" value="Genomic_DNA"/>
</dbReference>
<dbReference type="Proteomes" id="UP001054821">
    <property type="component" value="Chromosome 8"/>
</dbReference>
<reference evidence="1 2" key="1">
    <citation type="journal article" date="2022" name="G3 (Bethesda)">
        <title>Whole-genome sequence and methylome profiling of the almond [Prunus dulcis (Mill.) D.A. Webb] cultivar 'Nonpareil'.</title>
        <authorList>
            <person name="D'Amico-Willman K.M."/>
            <person name="Ouma W.Z."/>
            <person name="Meulia T."/>
            <person name="Sideli G.M."/>
            <person name="Gradziel T.M."/>
            <person name="Fresnedo-Ramirez J."/>
        </authorList>
    </citation>
    <scope>NUCLEOTIDE SEQUENCE [LARGE SCALE GENOMIC DNA]</scope>
    <source>
        <strain evidence="1">Clone GOH B32 T37-40</strain>
    </source>
</reference>
<keyword evidence="2" id="KW-1185">Reference proteome</keyword>
<evidence type="ECO:0000313" key="1">
    <source>
        <dbReference type="EMBL" id="KAI5313356.1"/>
    </source>
</evidence>
<protein>
    <submittedName>
        <fullName evidence="1">Uncharacterized protein</fullName>
    </submittedName>
</protein>
<name>A0AAD4YLB3_PRUDU</name>
<evidence type="ECO:0000313" key="2">
    <source>
        <dbReference type="Proteomes" id="UP001054821"/>
    </source>
</evidence>
<gene>
    <name evidence="1" type="ORF">L3X38_042530</name>
</gene>